<feature type="transmembrane region" description="Helical" evidence="9">
    <location>
        <begin position="581"/>
        <end position="600"/>
    </location>
</feature>
<feature type="transmembrane region" description="Helical" evidence="9">
    <location>
        <begin position="345"/>
        <end position="369"/>
    </location>
</feature>
<gene>
    <name evidence="10" type="ORF">L5515_007398</name>
</gene>
<evidence type="ECO:0000256" key="6">
    <source>
        <dbReference type="ARBA" id="ARBA00023136"/>
    </source>
</evidence>
<evidence type="ECO:0000256" key="2">
    <source>
        <dbReference type="ARBA" id="ARBA00006618"/>
    </source>
</evidence>
<evidence type="ECO:0000313" key="11">
    <source>
        <dbReference type="Proteomes" id="UP000829354"/>
    </source>
</evidence>
<feature type="transmembrane region" description="Helical" evidence="9">
    <location>
        <begin position="746"/>
        <end position="765"/>
    </location>
</feature>
<comment type="similarity">
    <text evidence="2">Belongs to the SID1 family.</text>
</comment>
<protein>
    <recommendedName>
        <fullName evidence="12">Protein CBR-SID-1</fullName>
    </recommendedName>
</protein>
<evidence type="ECO:0000256" key="3">
    <source>
        <dbReference type="ARBA" id="ARBA00022692"/>
    </source>
</evidence>
<keyword evidence="6 9" id="KW-0472">Membrane</keyword>
<sequence>MQQRWPNANAQGRGHERVGRKGGDIAFEEGSYSMIGSRYFVSGVLLLLLGRFGLSEQDNNETNPISVREFPARRRQINDTLVANTVHVYYLKLDETFILDLTRISADVSEPALFRKEVDTILEVTVSNGRDNFILKLPMIYPDLTLYSYGKLLNPLLKEDFGPKRSKKNIPSENSTLSQNLVITVQSRLRVDIDYQLHLTRLDRSQYNLSFKEGQSTKTLNNQKLTFVKPIGFFLDTEEQIVKSFHITLTSADDICANVITAPANESIYERPVDSDRADNRRVLTFTRRADIFFSETEIQLFKTFRIFVFISPVNAPCSGNTSRKNYNEIKKITFDFTRLEPNSYFVPTLAMLVFFASPCLIFIASLTVNVIRNRSDLVADLISFSSDQSANTSAIAENNMAHNEIAVIPEEENLQVQEIEPIPIKQDSLSLHGQMLKYPVALILPVLMHTGVEFHNFTTSTMANRDEMCFHNNACAKLLGELRSWNNMISNIGYAIYGLVFIMVTMCRRWRHHSPLVGTYECTLLDITIGLFMILQAIASATYHICPSDIAFQFDTPCIQVICGLLIIRQWLVRQESPSPAYTNILLFCVVSLNFLISACSKASGIRYLIAIIHFGVVATVCLAKRKTLRSKQVYKVFVGTFAIFNFFAITIYVTSSYIHLNQISTYCFILNCILYLTYYALMKFASRESIELKAKVCGVSAIFGWLIAGFFFFQDDTDWTRTAAMSRALNTPCLLLDFFGSHDLWHMFGAIAGLFTFLFVSFVDDDLINTPKSSINMY</sequence>
<keyword evidence="11" id="KW-1185">Reference proteome</keyword>
<evidence type="ECO:0008006" key="12">
    <source>
        <dbReference type="Google" id="ProtNLM"/>
    </source>
</evidence>
<feature type="transmembrane region" description="Helical" evidence="9">
    <location>
        <begin position="638"/>
        <end position="659"/>
    </location>
</feature>
<dbReference type="EMBL" id="CP092624">
    <property type="protein sequence ID" value="UMM34234.1"/>
    <property type="molecule type" value="Genomic_DNA"/>
</dbReference>
<feature type="region of interest" description="Disordered" evidence="8">
    <location>
        <begin position="1"/>
        <end position="20"/>
    </location>
</feature>
<keyword evidence="7" id="KW-0325">Glycoprotein</keyword>
<keyword evidence="3 9" id="KW-0812">Transmembrane</keyword>
<dbReference type="AlphaFoldDB" id="A0AAE9F2W7"/>
<feature type="transmembrane region" description="Helical" evidence="9">
    <location>
        <begin position="520"/>
        <end position="539"/>
    </location>
</feature>
<feature type="transmembrane region" description="Helical" evidence="9">
    <location>
        <begin position="489"/>
        <end position="508"/>
    </location>
</feature>
<evidence type="ECO:0000256" key="7">
    <source>
        <dbReference type="ARBA" id="ARBA00023180"/>
    </source>
</evidence>
<feature type="compositionally biased region" description="Polar residues" evidence="8">
    <location>
        <begin position="1"/>
        <end position="10"/>
    </location>
</feature>
<feature type="transmembrane region" description="Helical" evidence="9">
    <location>
        <begin position="606"/>
        <end position="626"/>
    </location>
</feature>
<feature type="transmembrane region" description="Helical" evidence="9">
    <location>
        <begin position="665"/>
        <end position="684"/>
    </location>
</feature>
<reference evidence="10 11" key="1">
    <citation type="submission" date="2022-04" db="EMBL/GenBank/DDBJ databases">
        <title>Chromosome-level reference genomes for two strains of Caenorhabditis briggsae: an improved platform for comparative genomics.</title>
        <authorList>
            <person name="Stevens L."/>
            <person name="Andersen E."/>
        </authorList>
    </citation>
    <scope>NUCLEOTIDE SEQUENCE [LARGE SCALE GENOMIC DNA]</scope>
    <source>
        <strain evidence="10">VX34</strain>
        <tissue evidence="10">Whole-organism</tissue>
    </source>
</reference>
<comment type="subcellular location">
    <subcellularLocation>
        <location evidence="1">Membrane</location>
        <topology evidence="1">Multi-pass membrane protein</topology>
    </subcellularLocation>
</comment>
<evidence type="ECO:0000256" key="9">
    <source>
        <dbReference type="SAM" id="Phobius"/>
    </source>
</evidence>
<keyword evidence="5 9" id="KW-1133">Transmembrane helix</keyword>
<keyword evidence="4" id="KW-0732">Signal</keyword>
<accession>A0AAE9F2W7</accession>
<proteinExistence type="inferred from homology"/>
<organism evidence="10 11">
    <name type="scientific">Caenorhabditis briggsae</name>
    <dbReference type="NCBI Taxonomy" id="6238"/>
    <lineage>
        <taxon>Eukaryota</taxon>
        <taxon>Metazoa</taxon>
        <taxon>Ecdysozoa</taxon>
        <taxon>Nematoda</taxon>
        <taxon>Chromadorea</taxon>
        <taxon>Rhabditida</taxon>
        <taxon>Rhabditina</taxon>
        <taxon>Rhabditomorpha</taxon>
        <taxon>Rhabditoidea</taxon>
        <taxon>Rhabditidae</taxon>
        <taxon>Peloderinae</taxon>
        <taxon>Caenorhabditis</taxon>
    </lineage>
</organism>
<dbReference type="InterPro" id="IPR025958">
    <property type="entry name" value="SID1_TM_fam"/>
</dbReference>
<dbReference type="Proteomes" id="UP000829354">
    <property type="component" value="Chromosome V"/>
</dbReference>
<name>A0AAE9F2W7_CAEBR</name>
<dbReference type="GO" id="GO:0016020">
    <property type="term" value="C:membrane"/>
    <property type="evidence" value="ECO:0007669"/>
    <property type="project" value="UniProtKB-SubCell"/>
</dbReference>
<dbReference type="PANTHER" id="PTHR12185">
    <property type="entry name" value="SID1 TRANSMEMBRANE FAMILY MEMEBER"/>
    <property type="match status" value="1"/>
</dbReference>
<evidence type="ECO:0000256" key="5">
    <source>
        <dbReference type="ARBA" id="ARBA00022989"/>
    </source>
</evidence>
<dbReference type="PANTHER" id="PTHR12185:SF1">
    <property type="entry name" value="SYSTEMIC RNA INTERFERENCE DEFECTIVE PROTEIN 1"/>
    <property type="match status" value="1"/>
</dbReference>
<evidence type="ECO:0000313" key="10">
    <source>
        <dbReference type="EMBL" id="UMM34234.1"/>
    </source>
</evidence>
<dbReference type="Pfam" id="PF13965">
    <property type="entry name" value="SID-1_RNA_chan"/>
    <property type="match status" value="1"/>
</dbReference>
<evidence type="ECO:0000256" key="8">
    <source>
        <dbReference type="SAM" id="MobiDB-lite"/>
    </source>
</evidence>
<feature type="transmembrane region" description="Helical" evidence="9">
    <location>
        <begin position="696"/>
        <end position="715"/>
    </location>
</feature>
<evidence type="ECO:0000256" key="1">
    <source>
        <dbReference type="ARBA" id="ARBA00004141"/>
    </source>
</evidence>
<evidence type="ECO:0000256" key="4">
    <source>
        <dbReference type="ARBA" id="ARBA00022729"/>
    </source>
</evidence>